<dbReference type="PANTHER" id="PTHR46534">
    <property type="entry name" value="IGGFC_BINDING DOMAIN-CONTAINING PROTEIN"/>
    <property type="match status" value="1"/>
</dbReference>
<dbReference type="Pfam" id="PF17517">
    <property type="entry name" value="IgGFc_binding"/>
    <property type="match status" value="1"/>
</dbReference>
<feature type="domain" description="IgGFc-binding protein N-terminal" evidence="1">
    <location>
        <begin position="318"/>
        <end position="614"/>
    </location>
</feature>
<sequence>MDLTQGCVYALLTLYGTIECLKLTTYSSNSTETQYVPLLNKVKTPVMAELDLSKLGEQLKSFMKIEIEKVITEKIALESAKIYNKLENNLNTAIENFKTSMDAYTDDVLHNTSITMRMKIERKLNQTFARRVRRFRTIMHSDIRSTLQNLKSEIDVVLSESYNSSNAYNPNRRKLRKLSGKFKDLSKYLKDPSYDRKGDKKKVSVTRLSPESYSKDHKGKLFFTMFPIKLEKSGNWYVQFIITADTQTKVDFISEYANINRTVLITTGAAYIDIPSSVLTLGIGRTYTTVLIRADQLVTVVGFFGKAKCYSGCVSSSLIVLPLNELGTKYSLISLPNGTQDCGLMAIVTNTTVVIESASVGSIPVGSATIQPRQNFTLVLDYLEGFHIQTAKNLTGTKIYANEPVVVISGNKYTSLKEDCYRRFCTYYVDIIYETLIPADKWARHFIIPPIHNTSSVRIRIVSRNINTTIIIKDNFAWSITVHGDLIEVDLSEEFFGKSYFVSSSHPILMSLYTSTDNKGMTMMIVPGIEHFSKEYVIAPPNHYLIHTNYISIIIKSSDVDGLRFVGNLIPVESSVIMARNESFTIVVKKMTDYSVYKIRHVSKNAIYGVIVYGFGGSTAYGYPAGFRF</sequence>
<accession>A0A6J8BBQ4</accession>
<name>A0A6J8BBQ4_MYTCO</name>
<reference evidence="2 3" key="1">
    <citation type="submission" date="2020-06" db="EMBL/GenBank/DDBJ databases">
        <authorList>
            <person name="Li R."/>
            <person name="Bekaert M."/>
        </authorList>
    </citation>
    <scope>NUCLEOTIDE SEQUENCE [LARGE SCALE GENOMIC DNA]</scope>
    <source>
        <strain evidence="3">wild</strain>
    </source>
</reference>
<organism evidence="2 3">
    <name type="scientific">Mytilus coruscus</name>
    <name type="common">Sea mussel</name>
    <dbReference type="NCBI Taxonomy" id="42192"/>
    <lineage>
        <taxon>Eukaryota</taxon>
        <taxon>Metazoa</taxon>
        <taxon>Spiralia</taxon>
        <taxon>Lophotrochozoa</taxon>
        <taxon>Mollusca</taxon>
        <taxon>Bivalvia</taxon>
        <taxon>Autobranchia</taxon>
        <taxon>Pteriomorphia</taxon>
        <taxon>Mytilida</taxon>
        <taxon>Mytiloidea</taxon>
        <taxon>Mytilidae</taxon>
        <taxon>Mytilinae</taxon>
        <taxon>Mytilus</taxon>
    </lineage>
</organism>
<evidence type="ECO:0000313" key="3">
    <source>
        <dbReference type="Proteomes" id="UP000507470"/>
    </source>
</evidence>
<dbReference type="OrthoDB" id="6115861at2759"/>
<dbReference type="AlphaFoldDB" id="A0A6J8BBQ4"/>
<keyword evidence="3" id="KW-1185">Reference proteome</keyword>
<dbReference type="EMBL" id="CACVKT020002960">
    <property type="protein sequence ID" value="CAC5381006.1"/>
    <property type="molecule type" value="Genomic_DNA"/>
</dbReference>
<dbReference type="Proteomes" id="UP000507470">
    <property type="component" value="Unassembled WGS sequence"/>
</dbReference>
<evidence type="ECO:0000259" key="1">
    <source>
        <dbReference type="Pfam" id="PF17517"/>
    </source>
</evidence>
<evidence type="ECO:0000313" key="2">
    <source>
        <dbReference type="EMBL" id="CAC5381006.1"/>
    </source>
</evidence>
<gene>
    <name evidence="2" type="ORF">MCOR_16922</name>
</gene>
<proteinExistence type="predicted"/>
<dbReference type="PANTHER" id="PTHR46534:SF1">
    <property type="entry name" value="IGGFC-BINDING PROTEIN N-TERMINAL DOMAIN-CONTAINING PROTEIN"/>
    <property type="match status" value="1"/>
</dbReference>
<dbReference type="InterPro" id="IPR035234">
    <property type="entry name" value="IgGFc-bd_N"/>
</dbReference>
<protein>
    <recommendedName>
        <fullName evidence="1">IgGFc-binding protein N-terminal domain-containing protein</fullName>
    </recommendedName>
</protein>